<accession>A0A368G866</accession>
<dbReference type="InterPro" id="IPR016187">
    <property type="entry name" value="CTDL_fold"/>
</dbReference>
<reference evidence="1 2" key="1">
    <citation type="submission" date="2014-10" db="EMBL/GenBank/DDBJ databases">
        <title>Draft genome of the hookworm Ancylostoma caninum.</title>
        <authorList>
            <person name="Mitreva M."/>
        </authorList>
    </citation>
    <scope>NUCLEOTIDE SEQUENCE [LARGE SCALE GENOMIC DNA]</scope>
    <source>
        <strain evidence="1 2">Baltimore</strain>
    </source>
</reference>
<proteinExistence type="predicted"/>
<sequence length="84" mass="9237">MLVDTYSFRLKGVPKIEQAPFEARLDIERVIFAFVSFTSAEAMCKNECGNLASIHSEAQNSFLKGKQISAVCGGCILPETIMHP</sequence>
<dbReference type="Gene3D" id="3.10.100.10">
    <property type="entry name" value="Mannose-Binding Protein A, subunit A"/>
    <property type="match status" value="1"/>
</dbReference>
<evidence type="ECO:0000313" key="2">
    <source>
        <dbReference type="Proteomes" id="UP000252519"/>
    </source>
</evidence>
<dbReference type="EMBL" id="JOJR01000368">
    <property type="protein sequence ID" value="RCN38897.1"/>
    <property type="molecule type" value="Genomic_DNA"/>
</dbReference>
<gene>
    <name evidence="1" type="ORF">ANCCAN_15169</name>
</gene>
<comment type="caution">
    <text evidence="1">The sequence shown here is derived from an EMBL/GenBank/DDBJ whole genome shotgun (WGS) entry which is preliminary data.</text>
</comment>
<dbReference type="Proteomes" id="UP000252519">
    <property type="component" value="Unassembled WGS sequence"/>
</dbReference>
<name>A0A368G866_ANCCA</name>
<keyword evidence="2" id="KW-1185">Reference proteome</keyword>
<organism evidence="1 2">
    <name type="scientific">Ancylostoma caninum</name>
    <name type="common">Dog hookworm</name>
    <dbReference type="NCBI Taxonomy" id="29170"/>
    <lineage>
        <taxon>Eukaryota</taxon>
        <taxon>Metazoa</taxon>
        <taxon>Ecdysozoa</taxon>
        <taxon>Nematoda</taxon>
        <taxon>Chromadorea</taxon>
        <taxon>Rhabditida</taxon>
        <taxon>Rhabditina</taxon>
        <taxon>Rhabditomorpha</taxon>
        <taxon>Strongyloidea</taxon>
        <taxon>Ancylostomatidae</taxon>
        <taxon>Ancylostomatinae</taxon>
        <taxon>Ancylostoma</taxon>
    </lineage>
</organism>
<dbReference type="CDD" id="cd00037">
    <property type="entry name" value="CLECT"/>
    <property type="match status" value="1"/>
</dbReference>
<evidence type="ECO:0000313" key="1">
    <source>
        <dbReference type="EMBL" id="RCN38897.1"/>
    </source>
</evidence>
<protein>
    <submittedName>
        <fullName evidence="1">Uncharacterized protein</fullName>
    </submittedName>
</protein>
<dbReference type="InterPro" id="IPR016186">
    <property type="entry name" value="C-type_lectin-like/link_sf"/>
</dbReference>
<dbReference type="SUPFAM" id="SSF56436">
    <property type="entry name" value="C-type lectin-like"/>
    <property type="match status" value="1"/>
</dbReference>
<dbReference type="AlphaFoldDB" id="A0A368G866"/>